<evidence type="ECO:0000313" key="3">
    <source>
        <dbReference type="Proteomes" id="UP000078343"/>
    </source>
</evidence>
<dbReference type="GeneID" id="30007411"/>
<accession>A0A178ZW38</accession>
<comment type="caution">
    <text evidence="2">The sequence shown here is derived from an EMBL/GenBank/DDBJ whole genome shotgun (WGS) entry which is preliminary data.</text>
</comment>
<name>A0A178ZW38_9EURO</name>
<feature type="region of interest" description="Disordered" evidence="1">
    <location>
        <begin position="1"/>
        <end position="31"/>
    </location>
</feature>
<protein>
    <submittedName>
        <fullName evidence="2">Uncharacterized protein</fullName>
    </submittedName>
</protein>
<organism evidence="2 3">
    <name type="scientific">Fonsecaea erecta</name>
    <dbReference type="NCBI Taxonomy" id="1367422"/>
    <lineage>
        <taxon>Eukaryota</taxon>
        <taxon>Fungi</taxon>
        <taxon>Dikarya</taxon>
        <taxon>Ascomycota</taxon>
        <taxon>Pezizomycotina</taxon>
        <taxon>Eurotiomycetes</taxon>
        <taxon>Chaetothyriomycetidae</taxon>
        <taxon>Chaetothyriales</taxon>
        <taxon>Herpotrichiellaceae</taxon>
        <taxon>Fonsecaea</taxon>
    </lineage>
</organism>
<dbReference type="EMBL" id="LVYI01000002">
    <property type="protein sequence ID" value="OAP64014.1"/>
    <property type="molecule type" value="Genomic_DNA"/>
</dbReference>
<sequence>MASQADESMDGGRGRQHYSDQPDLERKGAQPEVASITKTLKRLFRQILAQCRRDYGSGEITATASLNGASRLSEKDTSLDKRARQCCFLCVRNRDKVFAIIVPCLRPTSLLRQAVKNRLEDAGLMAIESDAAVFERLHLACFKYYGAWKRYLPYYGVTKVEEIQFRVAGRVGRDRAFPIVASLLDIGRIQEVLNDMILEKRDNDDYDPCLLCSAGFGHSHSVFCRRAMKSRGDSLCIMDLSPLAHRYNKKLRMLDLLTKCGRRPWEANGLQLVDGMAGGNLIYQLK</sequence>
<reference evidence="2 3" key="1">
    <citation type="submission" date="2016-04" db="EMBL/GenBank/DDBJ databases">
        <title>Draft genome of Fonsecaea erecta CBS 125763.</title>
        <authorList>
            <person name="Weiss V.A."/>
            <person name="Vicente V.A."/>
            <person name="Raittz R.T."/>
            <person name="Moreno L.F."/>
            <person name="De Souza E.M."/>
            <person name="Pedrosa F.O."/>
            <person name="Steffens M.B."/>
            <person name="Faoro H."/>
            <person name="Tadra-Sfeir M.Z."/>
            <person name="Najafzadeh M.J."/>
            <person name="Felipe M.S."/>
            <person name="Teixeira M."/>
            <person name="Sun J."/>
            <person name="Xi L."/>
            <person name="Gomes R."/>
            <person name="De Azevedo C.M."/>
            <person name="Salgado C.G."/>
            <person name="Da Silva M.B."/>
            <person name="Nascimento M.F."/>
            <person name="Queiroz-Telles F."/>
            <person name="Attili D.S."/>
            <person name="Gorbushina A."/>
        </authorList>
    </citation>
    <scope>NUCLEOTIDE SEQUENCE [LARGE SCALE GENOMIC DNA]</scope>
    <source>
        <strain evidence="2 3">CBS 125763</strain>
    </source>
</reference>
<evidence type="ECO:0000256" key="1">
    <source>
        <dbReference type="SAM" id="MobiDB-lite"/>
    </source>
</evidence>
<dbReference type="RefSeq" id="XP_018697381.1">
    <property type="nucleotide sequence ID" value="XM_018834757.1"/>
</dbReference>
<dbReference type="OrthoDB" id="3557612at2759"/>
<evidence type="ECO:0000313" key="2">
    <source>
        <dbReference type="EMBL" id="OAP64014.1"/>
    </source>
</evidence>
<gene>
    <name evidence="2" type="ORF">AYL99_03241</name>
</gene>
<dbReference type="AlphaFoldDB" id="A0A178ZW38"/>
<dbReference type="Proteomes" id="UP000078343">
    <property type="component" value="Unassembled WGS sequence"/>
</dbReference>
<proteinExistence type="predicted"/>
<feature type="compositionally biased region" description="Basic and acidic residues" evidence="1">
    <location>
        <begin position="10"/>
        <end position="29"/>
    </location>
</feature>
<keyword evidence="3" id="KW-1185">Reference proteome</keyword>